<dbReference type="AlphaFoldDB" id="A0A174HDI2"/>
<name>A0A174HDI2_PHOVU</name>
<evidence type="ECO:0000313" key="1">
    <source>
        <dbReference type="EMBL" id="CUO71437.1"/>
    </source>
</evidence>
<protein>
    <submittedName>
        <fullName evidence="1">DNA primase</fullName>
    </submittedName>
    <submittedName>
        <fullName evidence="2">Toprim domain-containing protein</fullName>
    </submittedName>
</protein>
<evidence type="ECO:0000313" key="3">
    <source>
        <dbReference type="Proteomes" id="UP000095333"/>
    </source>
</evidence>
<dbReference type="GO" id="GO:0003677">
    <property type="term" value="F:DNA binding"/>
    <property type="evidence" value="ECO:0007669"/>
    <property type="project" value="InterPro"/>
</dbReference>
<dbReference type="EMBL" id="JAHPYS010000003">
    <property type="protein sequence ID" value="MBU9137643.1"/>
    <property type="molecule type" value="Genomic_DNA"/>
</dbReference>
<dbReference type="Proteomes" id="UP000095333">
    <property type="component" value="Unassembled WGS sequence"/>
</dbReference>
<dbReference type="EMBL" id="CYZI01000015">
    <property type="protein sequence ID" value="CUO71437.1"/>
    <property type="molecule type" value="Genomic_DNA"/>
</dbReference>
<reference evidence="1 3" key="1">
    <citation type="submission" date="2015-09" db="EMBL/GenBank/DDBJ databases">
        <authorList>
            <consortium name="Pathogen Informatics"/>
        </authorList>
    </citation>
    <scope>NUCLEOTIDE SEQUENCE [LARGE SCALE GENOMIC DNA]</scope>
    <source>
        <strain evidence="1 3">2789STDY5834842</strain>
    </source>
</reference>
<accession>A0A174HDI2</accession>
<dbReference type="Gene3D" id="3.90.580.10">
    <property type="entry name" value="Zinc finger, CHC2-type domain"/>
    <property type="match status" value="1"/>
</dbReference>
<dbReference type="Gene3D" id="3.40.1360.10">
    <property type="match status" value="1"/>
</dbReference>
<dbReference type="Proteomes" id="UP000736888">
    <property type="component" value="Unassembled WGS sequence"/>
</dbReference>
<sequence length="282" mass="32291">MNIQEAKKIRLVDFLGGLGHHPVIQRGNSVWYKSPFRMEKEASFKIDLRKELWYDFGLGKGGDIITLAKEIYRTDDISLVLRYIEDKKAVLKPVTISCPVEEAAPAFQELKIRPLANRILLAYLKERCIDVETAGKICREASFKRNGKNYFAIAFPNISGGYEIRNRFFKACISPKDITCITNGQETGRCYVFEGFMDFLSFEPAFPLWTKGDCLVLNSVSNLPKAFSFLSRYDDIYSCLDNDAAGNNTVMAMREKYGGRVHDLSQEYVGYKDLNEYLCRKR</sequence>
<dbReference type="InterPro" id="IPR036977">
    <property type="entry name" value="DNA_primase_Znf_CHC2"/>
</dbReference>
<organism evidence="1 3">
    <name type="scientific">Phocaeicola vulgatus</name>
    <name type="common">Bacteroides vulgatus</name>
    <dbReference type="NCBI Taxonomy" id="821"/>
    <lineage>
        <taxon>Bacteria</taxon>
        <taxon>Pseudomonadati</taxon>
        <taxon>Bacteroidota</taxon>
        <taxon>Bacteroidia</taxon>
        <taxon>Bacteroidales</taxon>
        <taxon>Bacteroidaceae</taxon>
        <taxon>Phocaeicola</taxon>
    </lineage>
</organism>
<gene>
    <name evidence="1" type="ORF">ERS852457_02598</name>
    <name evidence="2" type="ORF">KTG10_02560</name>
</gene>
<dbReference type="GeneID" id="75111588"/>
<dbReference type="Pfam" id="PF13155">
    <property type="entry name" value="Toprim_2"/>
    <property type="match status" value="1"/>
</dbReference>
<dbReference type="RefSeq" id="WP_005682853.1">
    <property type="nucleotide sequence ID" value="NZ_CYZI01000015.1"/>
</dbReference>
<dbReference type="GO" id="GO:0008270">
    <property type="term" value="F:zinc ion binding"/>
    <property type="evidence" value="ECO:0007669"/>
    <property type="project" value="InterPro"/>
</dbReference>
<reference evidence="2" key="2">
    <citation type="submission" date="2021-06" db="EMBL/GenBank/DDBJ databases">
        <title>Collection of gut derived symbiotic bacterial strains cultured from healthy donors.</title>
        <authorList>
            <person name="Lin H."/>
            <person name="Littmann E."/>
            <person name="Pamer E.G."/>
        </authorList>
    </citation>
    <scope>NUCLEOTIDE SEQUENCE</scope>
    <source>
        <strain evidence="2">MSK.6.33</strain>
    </source>
</reference>
<proteinExistence type="predicted"/>
<dbReference type="SUPFAM" id="SSF57783">
    <property type="entry name" value="Zinc beta-ribbon"/>
    <property type="match status" value="1"/>
</dbReference>
<dbReference type="GO" id="GO:0006260">
    <property type="term" value="P:DNA replication"/>
    <property type="evidence" value="ECO:0007669"/>
    <property type="project" value="InterPro"/>
</dbReference>
<evidence type="ECO:0000313" key="2">
    <source>
        <dbReference type="EMBL" id="MBU9137643.1"/>
    </source>
</evidence>